<dbReference type="EMBL" id="CYZT01000634">
    <property type="protein sequence ID" value="CUQ03799.1"/>
    <property type="molecule type" value="Genomic_DNA"/>
</dbReference>
<organism evidence="1 2">
    <name type="scientific">Flavonifractor plautii</name>
    <name type="common">Fusobacterium plautii</name>
    <dbReference type="NCBI Taxonomy" id="292800"/>
    <lineage>
        <taxon>Bacteria</taxon>
        <taxon>Bacillati</taxon>
        <taxon>Bacillota</taxon>
        <taxon>Clostridia</taxon>
        <taxon>Eubacteriales</taxon>
        <taxon>Oscillospiraceae</taxon>
        <taxon>Flavonifractor</taxon>
    </lineage>
</organism>
<accession>A0A174TAG4</accession>
<proteinExistence type="predicted"/>
<evidence type="ECO:0000313" key="1">
    <source>
        <dbReference type="EMBL" id="CUQ03799.1"/>
    </source>
</evidence>
<sequence length="65" mass="7080">MLILPTSLSSSKFCMLRAPTCTTSTSRSKSSAIRGSMISVTMGRPVCFRASISRSRPAVPMPWKE</sequence>
<reference evidence="1 2" key="1">
    <citation type="submission" date="2015-09" db="EMBL/GenBank/DDBJ databases">
        <authorList>
            <consortium name="Pathogen Informatics"/>
        </authorList>
    </citation>
    <scope>NUCLEOTIDE SEQUENCE [LARGE SCALE GENOMIC DNA]</scope>
    <source>
        <strain evidence="1 2">2789STDY5608854</strain>
    </source>
</reference>
<evidence type="ECO:0000313" key="2">
    <source>
        <dbReference type="Proteomes" id="UP000095746"/>
    </source>
</evidence>
<dbReference type="AlphaFoldDB" id="A0A174TAG4"/>
<dbReference type="Proteomes" id="UP000095746">
    <property type="component" value="Unassembled WGS sequence"/>
</dbReference>
<gene>
    <name evidence="1" type="ORF">ERS852411_03903</name>
</gene>
<name>A0A174TAG4_FLAPL</name>
<protein>
    <submittedName>
        <fullName evidence="1">Uncharacterized protein</fullName>
    </submittedName>
</protein>